<dbReference type="InterPro" id="IPR059039">
    <property type="entry name" value="ZNF380_CC"/>
</dbReference>
<evidence type="ECO:0000256" key="2">
    <source>
        <dbReference type="ARBA" id="ARBA00004324"/>
    </source>
</evidence>
<evidence type="ECO:0000256" key="12">
    <source>
        <dbReference type="ARBA" id="ARBA00023242"/>
    </source>
</evidence>
<dbReference type="GO" id="GO:0044773">
    <property type="term" value="P:mitotic DNA damage checkpoint signaling"/>
    <property type="evidence" value="ECO:0007669"/>
    <property type="project" value="TreeGrafter"/>
</dbReference>
<dbReference type="OrthoDB" id="77607at2759"/>
<dbReference type="GO" id="GO:0005694">
    <property type="term" value="C:chromosome"/>
    <property type="evidence" value="ECO:0007669"/>
    <property type="project" value="UniProtKB-SubCell"/>
</dbReference>
<feature type="region of interest" description="Disordered" evidence="15">
    <location>
        <begin position="295"/>
        <end position="341"/>
    </location>
</feature>
<gene>
    <name evidence="17" type="primary">ZNF830</name>
    <name evidence="17" type="ORF">BLAG_LOCUS5422</name>
</gene>
<dbReference type="Gene3D" id="3.30.160.60">
    <property type="entry name" value="Classic Zinc Finger"/>
    <property type="match status" value="1"/>
</dbReference>
<reference evidence="17" key="1">
    <citation type="submission" date="2022-01" db="EMBL/GenBank/DDBJ databases">
        <authorList>
            <person name="Braso-Vives M."/>
        </authorList>
    </citation>
    <scope>NUCLEOTIDE SEQUENCE</scope>
</reference>
<name>A0A8J9YUQ8_BRALA</name>
<dbReference type="GO" id="GO:0033260">
    <property type="term" value="P:nuclear DNA replication"/>
    <property type="evidence" value="ECO:0007669"/>
    <property type="project" value="TreeGrafter"/>
</dbReference>
<keyword evidence="12" id="KW-0539">Nucleus</keyword>
<evidence type="ECO:0000256" key="3">
    <source>
        <dbReference type="ARBA" id="ARBA00017358"/>
    </source>
</evidence>
<keyword evidence="6" id="KW-0132">Cell division</keyword>
<dbReference type="GO" id="GO:0008270">
    <property type="term" value="F:zinc ion binding"/>
    <property type="evidence" value="ECO:0007669"/>
    <property type="project" value="UniProtKB-KW"/>
</dbReference>
<evidence type="ECO:0000256" key="1">
    <source>
        <dbReference type="ARBA" id="ARBA00004286"/>
    </source>
</evidence>
<feature type="compositionally biased region" description="Acidic residues" evidence="15">
    <location>
        <begin position="161"/>
        <end position="177"/>
    </location>
</feature>
<comment type="subcellular location">
    <subcellularLocation>
        <location evidence="1">Chromosome</location>
    </subcellularLocation>
    <subcellularLocation>
        <location evidence="2">Nucleus speckle</location>
    </subcellularLocation>
</comment>
<feature type="compositionally biased region" description="Acidic residues" evidence="15">
    <location>
        <begin position="313"/>
        <end position="331"/>
    </location>
</feature>
<feature type="compositionally biased region" description="Basic and acidic residues" evidence="15">
    <location>
        <begin position="8"/>
        <end position="22"/>
    </location>
</feature>
<evidence type="ECO:0000256" key="10">
    <source>
        <dbReference type="ARBA" id="ARBA00022833"/>
    </source>
</evidence>
<dbReference type="GO" id="GO:0016607">
    <property type="term" value="C:nuclear speck"/>
    <property type="evidence" value="ECO:0007669"/>
    <property type="project" value="UniProtKB-SubCell"/>
</dbReference>
<keyword evidence="8" id="KW-0863">Zinc-finger</keyword>
<dbReference type="GO" id="GO:0005681">
    <property type="term" value="C:spliceosomal complex"/>
    <property type="evidence" value="ECO:0007669"/>
    <property type="project" value="InterPro"/>
</dbReference>
<evidence type="ECO:0000256" key="6">
    <source>
        <dbReference type="ARBA" id="ARBA00022618"/>
    </source>
</evidence>
<sequence>MAPKGKKKVDVRELMRKQKAERASSGPKRIESPLARYNSLGQLLCVVCKVQVKNELVWPAHVAGKKHKENVELLKNKGENGTSVGPRPATPPRNLVGVKRKVEESGSSIGQEKKQKVTNNVPIKGILKNAKPVTPGLPSNFFDGTSKSSTSVVPSKPLVDFSDDDDDDDDTDDEEDNGATAGLPSDFFDSSSKASASSTAAKPDAGSSEATKSDTAEGIPEGFFDDPVTDAKVRNVPLPSENEEEEWQRFQKAIALEASASQAMIEVEDEEVQADREITEIDDQIHRLQKVESMADRLEKAEQQRMCRKSESEEMEQDSNSEAEEAEFEEFLDWRSKGTWK</sequence>
<keyword evidence="18" id="KW-1185">Reference proteome</keyword>
<protein>
    <recommendedName>
        <fullName evidence="3">Zinc finger protein 830</fullName>
    </recommendedName>
    <alternativeName>
        <fullName evidence="14">Coiled-coil domain-containing protein 16</fullName>
    </alternativeName>
</protein>
<dbReference type="Pfam" id="PF23406">
    <property type="entry name" value="ZNF380_CC"/>
    <property type="match status" value="1"/>
</dbReference>
<dbReference type="PANTHER" id="PTHR13278:SF0">
    <property type="entry name" value="ZINC FINGER PROTEIN 830"/>
    <property type="match status" value="1"/>
</dbReference>
<dbReference type="SUPFAM" id="SSF57667">
    <property type="entry name" value="beta-beta-alpha zinc fingers"/>
    <property type="match status" value="1"/>
</dbReference>
<keyword evidence="11" id="KW-0175">Coiled coil</keyword>
<feature type="region of interest" description="Disordered" evidence="15">
    <location>
        <begin position="77"/>
        <end position="123"/>
    </location>
</feature>
<evidence type="ECO:0000256" key="4">
    <source>
        <dbReference type="ARBA" id="ARBA00022454"/>
    </source>
</evidence>
<feature type="region of interest" description="Disordered" evidence="15">
    <location>
        <begin position="142"/>
        <end position="247"/>
    </location>
</feature>
<dbReference type="Pfam" id="PF12171">
    <property type="entry name" value="zf-C2H2_jaz"/>
    <property type="match status" value="1"/>
</dbReference>
<feature type="compositionally biased region" description="Low complexity" evidence="15">
    <location>
        <begin position="145"/>
        <end position="157"/>
    </location>
</feature>
<dbReference type="EMBL" id="OV696697">
    <property type="protein sequence ID" value="CAH1242080.1"/>
    <property type="molecule type" value="Genomic_DNA"/>
</dbReference>
<feature type="domain" description="U1-type" evidence="16">
    <location>
        <begin position="40"/>
        <end position="74"/>
    </location>
</feature>
<dbReference type="InterPro" id="IPR003604">
    <property type="entry name" value="Matrin/U1-like-C_Znf_C2H2"/>
</dbReference>
<feature type="compositionally biased region" description="Basic and acidic residues" evidence="15">
    <location>
        <begin position="332"/>
        <end position="341"/>
    </location>
</feature>
<dbReference type="GO" id="GO:0003676">
    <property type="term" value="F:nucleic acid binding"/>
    <property type="evidence" value="ECO:0007669"/>
    <property type="project" value="InterPro"/>
</dbReference>
<evidence type="ECO:0000256" key="13">
    <source>
        <dbReference type="ARBA" id="ARBA00023306"/>
    </source>
</evidence>
<evidence type="ECO:0000259" key="16">
    <source>
        <dbReference type="SMART" id="SM00451"/>
    </source>
</evidence>
<organism evidence="17 18">
    <name type="scientific">Branchiostoma lanceolatum</name>
    <name type="common">Common lancelet</name>
    <name type="synonym">Amphioxus lanceolatum</name>
    <dbReference type="NCBI Taxonomy" id="7740"/>
    <lineage>
        <taxon>Eukaryota</taxon>
        <taxon>Metazoa</taxon>
        <taxon>Chordata</taxon>
        <taxon>Cephalochordata</taxon>
        <taxon>Leptocardii</taxon>
        <taxon>Amphioxiformes</taxon>
        <taxon>Branchiostomatidae</taxon>
        <taxon>Branchiostoma</taxon>
    </lineage>
</organism>
<dbReference type="Proteomes" id="UP000838412">
    <property type="component" value="Chromosome 12"/>
</dbReference>
<keyword evidence="10" id="KW-0862">Zinc</keyword>
<evidence type="ECO:0000256" key="14">
    <source>
        <dbReference type="ARBA" id="ARBA00030672"/>
    </source>
</evidence>
<feature type="compositionally biased region" description="Basic and acidic residues" evidence="15">
    <location>
        <begin position="295"/>
        <end position="312"/>
    </location>
</feature>
<keyword evidence="5" id="KW-0217">Developmental protein</keyword>
<evidence type="ECO:0000256" key="11">
    <source>
        <dbReference type="ARBA" id="ARBA00023054"/>
    </source>
</evidence>
<dbReference type="GO" id="GO:0033314">
    <property type="term" value="P:mitotic DNA replication checkpoint signaling"/>
    <property type="evidence" value="ECO:0007669"/>
    <property type="project" value="TreeGrafter"/>
</dbReference>
<evidence type="ECO:0000256" key="7">
    <source>
        <dbReference type="ARBA" id="ARBA00022723"/>
    </source>
</evidence>
<keyword evidence="13" id="KW-0131">Cell cycle</keyword>
<evidence type="ECO:0000256" key="15">
    <source>
        <dbReference type="SAM" id="MobiDB-lite"/>
    </source>
</evidence>
<feature type="compositionally biased region" description="Low complexity" evidence="15">
    <location>
        <begin position="184"/>
        <end position="205"/>
    </location>
</feature>
<evidence type="ECO:0000256" key="5">
    <source>
        <dbReference type="ARBA" id="ARBA00022473"/>
    </source>
</evidence>
<proteinExistence type="predicted"/>
<accession>A0A8J9YUQ8</accession>
<keyword evidence="4" id="KW-0158">Chromosome</keyword>
<evidence type="ECO:0000256" key="8">
    <source>
        <dbReference type="ARBA" id="ARBA00022771"/>
    </source>
</evidence>
<feature type="region of interest" description="Disordered" evidence="15">
    <location>
        <begin position="1"/>
        <end position="31"/>
    </location>
</feature>
<dbReference type="GO" id="GO:0051301">
    <property type="term" value="P:cell division"/>
    <property type="evidence" value="ECO:0007669"/>
    <property type="project" value="UniProtKB-KW"/>
</dbReference>
<dbReference type="PANTHER" id="PTHR13278">
    <property type="entry name" value="ZINC FINGER PROTEIN 830"/>
    <property type="match status" value="1"/>
</dbReference>
<evidence type="ECO:0000313" key="17">
    <source>
        <dbReference type="EMBL" id="CAH1242080.1"/>
    </source>
</evidence>
<dbReference type="SMART" id="SM00451">
    <property type="entry name" value="ZnF_U1"/>
    <property type="match status" value="1"/>
</dbReference>
<dbReference type="InterPro" id="IPR022755">
    <property type="entry name" value="Znf_C2H2_jaz"/>
</dbReference>
<keyword evidence="9" id="KW-0498">Mitosis</keyword>
<dbReference type="AlphaFoldDB" id="A0A8J9YUQ8"/>
<dbReference type="InterPro" id="IPR040050">
    <property type="entry name" value="ZNF830-like"/>
</dbReference>
<dbReference type="InterPro" id="IPR036236">
    <property type="entry name" value="Znf_C2H2_sf"/>
</dbReference>
<evidence type="ECO:0000256" key="9">
    <source>
        <dbReference type="ARBA" id="ARBA00022776"/>
    </source>
</evidence>
<evidence type="ECO:0000313" key="18">
    <source>
        <dbReference type="Proteomes" id="UP000838412"/>
    </source>
</evidence>
<keyword evidence="7" id="KW-0479">Metal-binding</keyword>